<accession>E6QWP2</accession>
<dbReference type="EMBL" id="CABR01000156">
    <property type="protein sequence ID" value="CBI11665.1"/>
    <property type="molecule type" value="Genomic_DNA"/>
</dbReference>
<protein>
    <submittedName>
        <fullName evidence="1">Uncharacterized protein</fullName>
    </submittedName>
</protein>
<dbReference type="AlphaFoldDB" id="E6QWP2"/>
<organism evidence="1">
    <name type="scientific">mine drainage metagenome</name>
    <dbReference type="NCBI Taxonomy" id="410659"/>
    <lineage>
        <taxon>unclassified sequences</taxon>
        <taxon>metagenomes</taxon>
        <taxon>ecological metagenomes</taxon>
    </lineage>
</organism>
<evidence type="ECO:0000313" key="1">
    <source>
        <dbReference type="EMBL" id="CBI11665.1"/>
    </source>
</evidence>
<proteinExistence type="predicted"/>
<reference evidence="1" key="1">
    <citation type="submission" date="2009-10" db="EMBL/GenBank/DDBJ databases">
        <title>Diversity of trophic interactions inside an arsenic-rich microbial ecosystem.</title>
        <authorList>
            <person name="Bertin P.N."/>
            <person name="Heinrich-Salmeron A."/>
            <person name="Pelletier E."/>
            <person name="Goulhen-Chollet F."/>
            <person name="Arsene-Ploetze F."/>
            <person name="Gallien S."/>
            <person name="Calteau A."/>
            <person name="Vallenet D."/>
            <person name="Casiot C."/>
            <person name="Chane-Woon-Ming B."/>
            <person name="Giloteaux L."/>
            <person name="Barakat M."/>
            <person name="Bonnefoy V."/>
            <person name="Bruneel O."/>
            <person name="Chandler M."/>
            <person name="Cleiss J."/>
            <person name="Duran R."/>
            <person name="Elbaz-Poulichet F."/>
            <person name="Fonknechten N."/>
            <person name="Lauga B."/>
            <person name="Mornico D."/>
            <person name="Ortet P."/>
            <person name="Schaeffer C."/>
            <person name="Siguier P."/>
            <person name="Alexander Thil Smith A."/>
            <person name="Van Dorsselaer A."/>
            <person name="Weissenbach J."/>
            <person name="Medigue C."/>
            <person name="Le Paslier D."/>
        </authorList>
    </citation>
    <scope>NUCLEOTIDE SEQUENCE</scope>
</reference>
<sequence>MTKKNLGKYPFVVRPFSDGLIFWLLKNEHVTPAEVSRHPPAIYLNQYLLSLKAKTVVEEMEYNDLHYLDDYASYYARTYKTYGRFCRRLHFFSNKFRNDDLYGAIVKGGKLADALTAEGSYLGFVVARPLPGAVLGRTVLQAPNADGESVKYTAVLKKTSVGFFGLSLTVKNALPFQEQDTNVAACATIALWSAFNKTSAMFGTQSPHPTAITVSGNKVRTASRVFPSDGLTTSQMCQAVVDAGLEPEVYPVNKSTPLLTILYSYVSMGLPVILIVYVKKDTLHAVTVTGFSLKDLPLQDGERHASDISFVGHRIDRIFVHDDGIGPFEPLEVRKANDAERNEVLGTKHGSPIAFSSLWMVGNQKLTMFPSSIIVPAHPKMRVRFEPVEAAVRYLTEILKNNKITEFKGYLQEMRGDDTILGFEWAPRYVRLNSYKKELRTRALHGGFMDTDETRFLLESQPRFLWCISLLIGGHERMEILFDATDCRGSSLVRAVTWPDPLFKKRFRTVLRAERSKIDDALGTTFVKPFLT</sequence>
<comment type="caution">
    <text evidence="1">The sequence shown here is derived from an EMBL/GenBank/DDBJ whole genome shotgun (WGS) entry which is preliminary data.</text>
</comment>
<gene>
    <name evidence="1" type="ORF">CARN7_2503</name>
</gene>
<name>E6QWP2_9ZZZZ</name>